<feature type="non-terminal residue" evidence="1">
    <location>
        <position position="74"/>
    </location>
</feature>
<sequence>MIKMNSYPVDLSLGFIKKVDHFLPALLYNRALSYYKVSQKIFLVDHFLYRYMITVAGVERSRPWDSIPSIKQFA</sequence>
<evidence type="ECO:0000313" key="1">
    <source>
        <dbReference type="EMBL" id="MBZ5751564.1"/>
    </source>
</evidence>
<organism evidence="1 2">
    <name type="scientific">Metabacillus rhizolycopersici</name>
    <dbReference type="NCBI Taxonomy" id="2875709"/>
    <lineage>
        <taxon>Bacteria</taxon>
        <taxon>Bacillati</taxon>
        <taxon>Bacillota</taxon>
        <taxon>Bacilli</taxon>
        <taxon>Bacillales</taxon>
        <taxon>Bacillaceae</taxon>
        <taxon>Metabacillus</taxon>
    </lineage>
</organism>
<reference evidence="1" key="1">
    <citation type="submission" date="2024-05" db="EMBL/GenBank/DDBJ databases">
        <title>Metabacillus sp. nov., isolated from the rhizosphere soil of tomato plants.</title>
        <authorList>
            <person name="Ma R."/>
        </authorList>
    </citation>
    <scope>NUCLEOTIDE SEQUENCE</scope>
    <source>
        <strain evidence="1">DBTR6</strain>
    </source>
</reference>
<evidence type="ECO:0000313" key="2">
    <source>
        <dbReference type="Proteomes" id="UP001165287"/>
    </source>
</evidence>
<accession>A0ABS7UTM1</accession>
<dbReference type="RefSeq" id="WP_224139892.1">
    <property type="nucleotide sequence ID" value="NZ_JAIQUM010000035.1"/>
</dbReference>
<name>A0ABS7UTM1_9BACI</name>
<dbReference type="Proteomes" id="UP001165287">
    <property type="component" value="Unassembled WGS sequence"/>
</dbReference>
<gene>
    <name evidence="1" type="ORF">K9V48_15220</name>
</gene>
<comment type="caution">
    <text evidence="1">The sequence shown here is derived from an EMBL/GenBank/DDBJ whole genome shotgun (WGS) entry which is preliminary data.</text>
</comment>
<dbReference type="EMBL" id="JAIQUM010000035">
    <property type="protein sequence ID" value="MBZ5751564.1"/>
    <property type="molecule type" value="Genomic_DNA"/>
</dbReference>
<protein>
    <submittedName>
        <fullName evidence="1">Uncharacterized protein</fullName>
    </submittedName>
</protein>
<keyword evidence="2" id="KW-1185">Reference proteome</keyword>
<proteinExistence type="predicted"/>